<dbReference type="InterPro" id="IPR025158">
    <property type="entry name" value="Mg_chelat-rel_C"/>
</dbReference>
<dbReference type="InterPro" id="IPR045006">
    <property type="entry name" value="CHLI-like"/>
</dbReference>
<dbReference type="KEGG" id="pcm:AY601_4155"/>
<organism evidence="2 3">
    <name type="scientific">Pedobacter cryoconitis</name>
    <dbReference type="NCBI Taxonomy" id="188932"/>
    <lineage>
        <taxon>Bacteria</taxon>
        <taxon>Pseudomonadati</taxon>
        <taxon>Bacteroidota</taxon>
        <taxon>Sphingobacteriia</taxon>
        <taxon>Sphingobacteriales</taxon>
        <taxon>Sphingobacteriaceae</taxon>
        <taxon>Pedobacter</taxon>
    </lineage>
</organism>
<sequence>MDRIDLHVDVTPVHFDELASLRPSEKSAVIRERVISARLKQEIRFAEHAGLYYNAQMSPSQVRKLCKINAEGLELVKRAMVKLGLSARAYDRILKVSRTIADLAGSKDIELEHLAEAIHFRSLDWDNWAG</sequence>
<dbReference type="PANTHER" id="PTHR32039">
    <property type="entry name" value="MAGNESIUM-CHELATASE SUBUNIT CHLI"/>
    <property type="match status" value="1"/>
</dbReference>
<dbReference type="PATRIC" id="fig|188932.3.peg.4314"/>
<reference evidence="2 3" key="1">
    <citation type="submission" date="2016-03" db="EMBL/GenBank/DDBJ databases">
        <title>Complete genome sequence of Pedobacter cryoconitis PAMC 27485.</title>
        <authorList>
            <person name="Lee J."/>
            <person name="Kim O.-S."/>
        </authorList>
    </citation>
    <scope>NUCLEOTIDE SEQUENCE [LARGE SCALE GENOMIC DNA]</scope>
    <source>
        <strain evidence="2 3">PAMC 27485</strain>
    </source>
</reference>
<dbReference type="Pfam" id="PF13335">
    <property type="entry name" value="Mg_chelatase_C"/>
    <property type="match status" value="1"/>
</dbReference>
<evidence type="ECO:0000259" key="1">
    <source>
        <dbReference type="Pfam" id="PF13335"/>
    </source>
</evidence>
<evidence type="ECO:0000313" key="3">
    <source>
        <dbReference type="Proteomes" id="UP000071561"/>
    </source>
</evidence>
<keyword evidence="3" id="KW-1185">Reference proteome</keyword>
<dbReference type="InterPro" id="IPR027417">
    <property type="entry name" value="P-loop_NTPase"/>
</dbReference>
<dbReference type="EMBL" id="CP014504">
    <property type="protein sequence ID" value="AMQ01005.1"/>
    <property type="molecule type" value="Genomic_DNA"/>
</dbReference>
<dbReference type="Proteomes" id="UP000071561">
    <property type="component" value="Chromosome"/>
</dbReference>
<proteinExistence type="predicted"/>
<protein>
    <recommendedName>
        <fullName evidence="1">Mg chelatase-related protein C-terminal domain-containing protein</fullName>
    </recommendedName>
</protein>
<dbReference type="AlphaFoldDB" id="A0A127VI50"/>
<feature type="domain" description="Mg chelatase-related protein C-terminal" evidence="1">
    <location>
        <begin position="25"/>
        <end position="121"/>
    </location>
</feature>
<dbReference type="PANTHER" id="PTHR32039:SF7">
    <property type="entry name" value="COMPETENCE PROTEIN COMM"/>
    <property type="match status" value="1"/>
</dbReference>
<gene>
    <name evidence="2" type="ORF">AY601_4155</name>
</gene>
<evidence type="ECO:0000313" key="2">
    <source>
        <dbReference type="EMBL" id="AMQ01005.1"/>
    </source>
</evidence>
<name>A0A127VI50_9SPHI</name>
<dbReference type="Gene3D" id="3.40.50.300">
    <property type="entry name" value="P-loop containing nucleotide triphosphate hydrolases"/>
    <property type="match status" value="1"/>
</dbReference>
<accession>A0A127VI50</accession>